<reference evidence="4" key="1">
    <citation type="submission" date="2022-04" db="EMBL/GenBank/DDBJ databases">
        <title>A functionally conserved STORR gene fusion in Papaver species that diverged 16.8 million years ago.</title>
        <authorList>
            <person name="Catania T."/>
        </authorList>
    </citation>
    <scope>NUCLEOTIDE SEQUENCE</scope>
    <source>
        <strain evidence="4">S-188037</strain>
    </source>
</reference>
<feature type="non-terminal residue" evidence="4">
    <location>
        <position position="211"/>
    </location>
</feature>
<keyword evidence="5" id="KW-1185">Reference proteome</keyword>
<evidence type="ECO:0000313" key="4">
    <source>
        <dbReference type="EMBL" id="KAI3930037.1"/>
    </source>
</evidence>
<proteinExistence type="predicted"/>
<keyword evidence="1" id="KW-0689">Ribosomal protein</keyword>
<name>A0AAD4T121_9MAGN</name>
<comment type="caution">
    <text evidence="4">The sequence shown here is derived from an EMBL/GenBank/DDBJ whole genome shotgun (WGS) entry which is preliminary data.</text>
</comment>
<sequence>MERFKGGGDGMYFINPGKTPEKFTMTARAVVSIEHPHDVIVQSGSPYWLGTVMRFASYISAHLLAGRHAQETFTNQMPDPHVTDAKIDCQPIKVAALKSHMIDEPGQLFSTLPFSKHSLKTYLLSTVHQRLTTVLKVRNPSNPMIIILNWLKYFCDFLEVKEIHHGVPNQDYEIPRKPPWVIRVGFRKLNRSFAGILRITGLSTTEDSWNE</sequence>
<accession>A0AAD4T121</accession>
<dbReference type="InterPro" id="IPR005707">
    <property type="entry name" value="Ribosomal_uS2_euk/arc"/>
</dbReference>
<keyword evidence="2" id="KW-0687">Ribonucleoprotein</keyword>
<protein>
    <submittedName>
        <fullName evidence="4">Uncharacterized protein</fullName>
    </submittedName>
</protein>
<dbReference type="InterPro" id="IPR023591">
    <property type="entry name" value="Ribosomal_uS2_flav_dom_sf"/>
</dbReference>
<dbReference type="SUPFAM" id="SSF52313">
    <property type="entry name" value="Ribosomal protein S2"/>
    <property type="match status" value="1"/>
</dbReference>
<gene>
    <name evidence="3" type="ORF">MKW98_004852</name>
    <name evidence="4" type="ORF">MKW98_029265</name>
</gene>
<dbReference type="Proteomes" id="UP001202328">
    <property type="component" value="Unassembled WGS sequence"/>
</dbReference>
<dbReference type="GO" id="GO:0003735">
    <property type="term" value="F:structural constituent of ribosome"/>
    <property type="evidence" value="ECO:0007669"/>
    <property type="project" value="InterPro"/>
</dbReference>
<dbReference type="Gene3D" id="3.40.50.10490">
    <property type="entry name" value="Glucose-6-phosphate isomerase like protein, domain 1"/>
    <property type="match status" value="1"/>
</dbReference>
<evidence type="ECO:0000256" key="2">
    <source>
        <dbReference type="ARBA" id="ARBA00023274"/>
    </source>
</evidence>
<dbReference type="PANTHER" id="PTHR11489">
    <property type="entry name" value="40S RIBOSOMAL PROTEIN SA"/>
    <property type="match status" value="1"/>
</dbReference>
<dbReference type="GO" id="GO:0015935">
    <property type="term" value="C:small ribosomal subunit"/>
    <property type="evidence" value="ECO:0007669"/>
    <property type="project" value="InterPro"/>
</dbReference>
<evidence type="ECO:0000256" key="1">
    <source>
        <dbReference type="ARBA" id="ARBA00022980"/>
    </source>
</evidence>
<organism evidence="4 5">
    <name type="scientific">Papaver atlanticum</name>
    <dbReference type="NCBI Taxonomy" id="357466"/>
    <lineage>
        <taxon>Eukaryota</taxon>
        <taxon>Viridiplantae</taxon>
        <taxon>Streptophyta</taxon>
        <taxon>Embryophyta</taxon>
        <taxon>Tracheophyta</taxon>
        <taxon>Spermatophyta</taxon>
        <taxon>Magnoliopsida</taxon>
        <taxon>Ranunculales</taxon>
        <taxon>Papaveraceae</taxon>
        <taxon>Papaveroideae</taxon>
        <taxon>Papaver</taxon>
    </lineage>
</organism>
<dbReference type="GO" id="GO:0006412">
    <property type="term" value="P:translation"/>
    <property type="evidence" value="ECO:0007669"/>
    <property type="project" value="InterPro"/>
</dbReference>
<dbReference type="EMBL" id="JAJJMB010015889">
    <property type="protein sequence ID" value="KAI3851387.1"/>
    <property type="molecule type" value="Genomic_DNA"/>
</dbReference>
<evidence type="ECO:0000313" key="5">
    <source>
        <dbReference type="Proteomes" id="UP001202328"/>
    </source>
</evidence>
<dbReference type="EMBL" id="JAJJMB010007543">
    <property type="protein sequence ID" value="KAI3930037.1"/>
    <property type="molecule type" value="Genomic_DNA"/>
</dbReference>
<dbReference type="AlphaFoldDB" id="A0AAD4T121"/>
<evidence type="ECO:0000313" key="3">
    <source>
        <dbReference type="EMBL" id="KAI3851387.1"/>
    </source>
</evidence>